<evidence type="ECO:0000313" key="2">
    <source>
        <dbReference type="Proteomes" id="UP000064893"/>
    </source>
</evidence>
<dbReference type="AlphaFoldDB" id="A0A0S2I0F0"/>
<dbReference type="SUPFAM" id="SSF82784">
    <property type="entry name" value="OsmC-like"/>
    <property type="match status" value="1"/>
</dbReference>
<dbReference type="EMBL" id="CP013118">
    <property type="protein sequence ID" value="ALO15796.1"/>
    <property type="molecule type" value="Genomic_DNA"/>
</dbReference>
<dbReference type="InterPro" id="IPR015946">
    <property type="entry name" value="KH_dom-like_a/b"/>
</dbReference>
<evidence type="ECO:0000313" key="1">
    <source>
        <dbReference type="EMBL" id="ALO15796.1"/>
    </source>
</evidence>
<reference evidence="1 2" key="1">
    <citation type="submission" date="2015-11" db="EMBL/GenBank/DDBJ databases">
        <title>Description and complete genome sequence of a novel strain predominating in hypersaline microbial mats and representing a new family of the Bacteriodetes phylum.</title>
        <authorList>
            <person name="Spring S."/>
            <person name="Bunk B."/>
            <person name="Sproer C."/>
            <person name="Klenk H.-P."/>
        </authorList>
    </citation>
    <scope>NUCLEOTIDE SEQUENCE [LARGE SCALE GENOMIC DNA]</scope>
    <source>
        <strain evidence="1 2">L21-Spi-D4</strain>
    </source>
</reference>
<dbReference type="PATRIC" id="fig|1307839.3.peg.2281"/>
<dbReference type="Pfam" id="PF02566">
    <property type="entry name" value="OsmC"/>
    <property type="match status" value="1"/>
</dbReference>
<dbReference type="OrthoDB" id="9804010at2"/>
<dbReference type="KEGG" id="blq:L21SP5_02163"/>
<dbReference type="STRING" id="1307839.L21SP5_02163"/>
<dbReference type="PANTHER" id="PTHR34352:SF1">
    <property type="entry name" value="PROTEIN YHFA"/>
    <property type="match status" value="1"/>
</dbReference>
<sequence length="141" mass="16045">MGKKQTASVNWKGDMAFETEVSNHKFMIDADEKVGGKDKGPRPKPLMLAALVGCTGMDVISILKKMRVEVDDFNVEVEGEQNEEHPVQYIKMHIVYEFKGKNLPKDKIEKAVNLSQERYCGVSDFYRKVIPITHEIKITES</sequence>
<name>A0A0S2I0F0_9BACT</name>
<dbReference type="PANTHER" id="PTHR34352">
    <property type="entry name" value="PROTEIN YHFA"/>
    <property type="match status" value="1"/>
</dbReference>
<proteinExistence type="predicted"/>
<dbReference type="InterPro" id="IPR003718">
    <property type="entry name" value="OsmC/Ohr_fam"/>
</dbReference>
<accession>A0A0S2I0F0</accession>
<dbReference type="RefSeq" id="WP_057953227.1">
    <property type="nucleotide sequence ID" value="NZ_CP013118.1"/>
</dbReference>
<protein>
    <submittedName>
        <fullName evidence="1">OsmC-like protein</fullName>
    </submittedName>
</protein>
<dbReference type="Gene3D" id="3.30.300.20">
    <property type="match status" value="1"/>
</dbReference>
<organism evidence="1 2">
    <name type="scientific">Salinivirga cyanobacteriivorans</name>
    <dbReference type="NCBI Taxonomy" id="1307839"/>
    <lineage>
        <taxon>Bacteria</taxon>
        <taxon>Pseudomonadati</taxon>
        <taxon>Bacteroidota</taxon>
        <taxon>Bacteroidia</taxon>
        <taxon>Bacteroidales</taxon>
        <taxon>Salinivirgaceae</taxon>
        <taxon>Salinivirga</taxon>
    </lineage>
</organism>
<gene>
    <name evidence="1" type="ORF">L21SP5_02163</name>
</gene>
<dbReference type="InterPro" id="IPR036102">
    <property type="entry name" value="OsmC/Ohrsf"/>
</dbReference>
<keyword evidence="2" id="KW-1185">Reference proteome</keyword>
<dbReference type="Proteomes" id="UP000064893">
    <property type="component" value="Chromosome"/>
</dbReference>